<dbReference type="InterPro" id="IPR018704">
    <property type="entry name" value="SecYEG/CpoB_TPR"/>
</dbReference>
<sequence>MSDRDSFIDEVSEEVRRDQMYALWRRWGPYVIGGIVVIVALAGGKAWMDAQAVQEARQAGAAMIAASEIAPTEAAEALTTLAEQTGNEGAAVLARLRAAGAFAADGRWEEAAKAYEIVAEDGAADPILRDFAAFRAVMERASGMEPMAQAEALTPITDGNGAFRLLALEAKGAALLAAGDREAAADALRAVAADEAAPQGLRQRVEAVLTAIGAAEEATG</sequence>
<accession>A0A7L5BWC4</accession>
<gene>
    <name evidence="3" type="ORF">G5B40_03245</name>
</gene>
<proteinExistence type="predicted"/>
<evidence type="ECO:0000313" key="4">
    <source>
        <dbReference type="Proteomes" id="UP000503336"/>
    </source>
</evidence>
<keyword evidence="4" id="KW-1185">Reference proteome</keyword>
<dbReference type="RefSeq" id="WP_165094921.1">
    <property type="nucleotide sequence ID" value="NZ_CP049056.1"/>
</dbReference>
<dbReference type="Proteomes" id="UP000503336">
    <property type="component" value="Chromosome"/>
</dbReference>
<evidence type="ECO:0000256" key="1">
    <source>
        <dbReference type="SAM" id="Phobius"/>
    </source>
</evidence>
<dbReference type="EMBL" id="CP049056">
    <property type="protein sequence ID" value="QIE54536.1"/>
    <property type="molecule type" value="Genomic_DNA"/>
</dbReference>
<protein>
    <submittedName>
        <fullName evidence="3">Tetratricopeptide repeat protein</fullName>
    </submittedName>
</protein>
<dbReference type="Pfam" id="PF09976">
    <property type="entry name" value="TPR_21"/>
    <property type="match status" value="1"/>
</dbReference>
<keyword evidence="1" id="KW-0812">Transmembrane</keyword>
<evidence type="ECO:0000259" key="2">
    <source>
        <dbReference type="Pfam" id="PF09976"/>
    </source>
</evidence>
<feature type="transmembrane region" description="Helical" evidence="1">
    <location>
        <begin position="27"/>
        <end position="48"/>
    </location>
</feature>
<dbReference type="AlphaFoldDB" id="A0A7L5BWC4"/>
<organism evidence="3 4">
    <name type="scientific">Pikeienuella piscinae</name>
    <dbReference type="NCBI Taxonomy" id="2748098"/>
    <lineage>
        <taxon>Bacteria</taxon>
        <taxon>Pseudomonadati</taxon>
        <taxon>Pseudomonadota</taxon>
        <taxon>Alphaproteobacteria</taxon>
        <taxon>Rhodobacterales</taxon>
        <taxon>Paracoccaceae</taxon>
        <taxon>Pikeienuella</taxon>
    </lineage>
</organism>
<dbReference type="KEGG" id="hdh:G5B40_03245"/>
<name>A0A7L5BWC4_9RHOB</name>
<reference evidence="3 4" key="1">
    <citation type="submission" date="2020-02" db="EMBL/GenBank/DDBJ databases">
        <title>complete genome sequence of Rhodobacteraceae bacterium.</title>
        <authorList>
            <person name="Park J."/>
            <person name="Kim Y.-S."/>
            <person name="Kim K.-H."/>
        </authorList>
    </citation>
    <scope>NUCLEOTIDE SEQUENCE [LARGE SCALE GENOMIC DNA]</scope>
    <source>
        <strain evidence="3 4">RR4-56</strain>
    </source>
</reference>
<keyword evidence="1" id="KW-0472">Membrane</keyword>
<evidence type="ECO:0000313" key="3">
    <source>
        <dbReference type="EMBL" id="QIE54536.1"/>
    </source>
</evidence>
<feature type="domain" description="Ancillary SecYEG translocon subunit/Cell division coordinator CpoB TPR" evidence="2">
    <location>
        <begin position="24"/>
        <end position="213"/>
    </location>
</feature>
<keyword evidence="1" id="KW-1133">Transmembrane helix</keyword>